<dbReference type="Proteomes" id="UP000693996">
    <property type="component" value="Chromosome"/>
</dbReference>
<organism evidence="1 2">
    <name type="scientific">Candidatus Vallotiella hemipterorum</name>
    <dbReference type="NCBI Taxonomy" id="1177213"/>
    <lineage>
        <taxon>Bacteria</taxon>
        <taxon>Pseudomonadati</taxon>
        <taxon>Pseudomonadota</taxon>
        <taxon>Betaproteobacteria</taxon>
        <taxon>Burkholderiales</taxon>
        <taxon>Burkholderiaceae</taxon>
        <taxon>Candidatus Vallotiella</taxon>
    </lineage>
</organism>
<dbReference type="KEGG" id="vtr:MYVALT_F_02440"/>
<dbReference type="AlphaFoldDB" id="A0A916JTA7"/>
<sequence length="77" mass="8714">MIERIVVQIHQLYRSLLLSARYISREKDTERSYLTCMPSILSSLHSQGNCGLCKIINVGLLFWATCNVANLAITKKS</sequence>
<keyword evidence="2" id="KW-1185">Reference proteome</keyword>
<protein>
    <submittedName>
        <fullName evidence="1">Uncharacterized protein</fullName>
    </submittedName>
</protein>
<gene>
    <name evidence="1" type="ORF">MYVALT_F_02440</name>
</gene>
<dbReference type="EMBL" id="OU343031">
    <property type="protein sequence ID" value="CAG7601640.1"/>
    <property type="molecule type" value="Genomic_DNA"/>
</dbReference>
<accession>A0A916JTA7</accession>
<evidence type="ECO:0000313" key="2">
    <source>
        <dbReference type="Proteomes" id="UP000693996"/>
    </source>
</evidence>
<reference evidence="1" key="1">
    <citation type="submission" date="2021-06" db="EMBL/GenBank/DDBJ databases">
        <authorList>
            <person name="Szabo G."/>
        </authorList>
    </citation>
    <scope>NUCLEOTIDE SEQUENCE</scope>
    <source>
        <strain evidence="1">MYVALT</strain>
    </source>
</reference>
<evidence type="ECO:0000313" key="1">
    <source>
        <dbReference type="EMBL" id="CAG7601640.1"/>
    </source>
</evidence>
<name>A0A916JTA7_9BURK</name>
<proteinExistence type="predicted"/>